<keyword evidence="10" id="KW-1185">Reference proteome</keyword>
<evidence type="ECO:0000256" key="5">
    <source>
        <dbReference type="PROSITE-ProRule" id="PRU10141"/>
    </source>
</evidence>
<dbReference type="InterPro" id="IPR017441">
    <property type="entry name" value="Protein_kinase_ATP_BS"/>
</dbReference>
<evidence type="ECO:0000259" key="8">
    <source>
        <dbReference type="PROSITE" id="PS50011"/>
    </source>
</evidence>
<dbReference type="PANTHER" id="PTHR43289">
    <property type="entry name" value="MITOGEN-ACTIVATED PROTEIN KINASE KINASE KINASE 20-RELATED"/>
    <property type="match status" value="1"/>
</dbReference>
<dbReference type="Gene3D" id="1.10.510.10">
    <property type="entry name" value="Transferase(Phosphotransferase) domain 1"/>
    <property type="match status" value="1"/>
</dbReference>
<dbReference type="PROSITE" id="PS00107">
    <property type="entry name" value="PROTEIN_KINASE_ATP"/>
    <property type="match status" value="1"/>
</dbReference>
<dbReference type="InterPro" id="IPR011009">
    <property type="entry name" value="Kinase-like_dom_sf"/>
</dbReference>
<feature type="region of interest" description="Disordered" evidence="6">
    <location>
        <begin position="524"/>
        <end position="543"/>
    </location>
</feature>
<evidence type="ECO:0000256" key="6">
    <source>
        <dbReference type="SAM" id="MobiDB-lite"/>
    </source>
</evidence>
<dbReference type="SUPFAM" id="SSF56112">
    <property type="entry name" value="Protein kinase-like (PK-like)"/>
    <property type="match status" value="1"/>
</dbReference>
<feature type="domain" description="Protein kinase" evidence="8">
    <location>
        <begin position="26"/>
        <end position="277"/>
    </location>
</feature>
<keyword evidence="4 5" id="KW-0067">ATP-binding</keyword>
<dbReference type="Gene3D" id="3.30.200.20">
    <property type="entry name" value="Phosphorylase Kinase, domain 1"/>
    <property type="match status" value="1"/>
</dbReference>
<protein>
    <submittedName>
        <fullName evidence="9">Serine/threonine-protein kinase</fullName>
        <ecNumber evidence="9">2.7.11.1</ecNumber>
    </submittedName>
</protein>
<evidence type="ECO:0000256" key="3">
    <source>
        <dbReference type="ARBA" id="ARBA00022777"/>
    </source>
</evidence>
<dbReference type="Proteomes" id="UP001596496">
    <property type="component" value="Unassembled WGS sequence"/>
</dbReference>
<keyword evidence="7" id="KW-0812">Transmembrane</keyword>
<keyword evidence="2 5" id="KW-0547">Nucleotide-binding</keyword>
<name>A0ABW2P7F0_9ACTN</name>
<feature type="binding site" evidence="5">
    <location>
        <position position="54"/>
    </location>
    <ligand>
        <name>ATP</name>
        <dbReference type="ChEBI" id="CHEBI:30616"/>
    </ligand>
</feature>
<feature type="compositionally biased region" description="Low complexity" evidence="6">
    <location>
        <begin position="527"/>
        <end position="541"/>
    </location>
</feature>
<organism evidence="9 10">
    <name type="scientific">Sphaerisporangium rhizosphaerae</name>
    <dbReference type="NCBI Taxonomy" id="2269375"/>
    <lineage>
        <taxon>Bacteria</taxon>
        <taxon>Bacillati</taxon>
        <taxon>Actinomycetota</taxon>
        <taxon>Actinomycetes</taxon>
        <taxon>Streptosporangiales</taxon>
        <taxon>Streptosporangiaceae</taxon>
        <taxon>Sphaerisporangium</taxon>
    </lineage>
</organism>
<dbReference type="InterPro" id="IPR008271">
    <property type="entry name" value="Ser/Thr_kinase_AS"/>
</dbReference>
<dbReference type="PROSITE" id="PS50011">
    <property type="entry name" value="PROTEIN_KINASE_DOM"/>
    <property type="match status" value="1"/>
</dbReference>
<dbReference type="InterPro" id="IPR000719">
    <property type="entry name" value="Prot_kinase_dom"/>
</dbReference>
<dbReference type="EC" id="2.7.11.1" evidence="9"/>
<sequence>MKERSIDGQNVSSPLTKDDPRAIGEYTLTGRLGEGGMGTVYLGTSPTGRRVAVKVVKRQFTEDAGFAARFRSEVANARKVASFCTARVLDDGVAEDGRPYMVTDYISGTPLSTQIATYGPLEESPLVGMAFGVCAALAAIHAAGLVHRDLKPGNVILSMTGPRVIDFGIARALSGLTGPTLTGEVVGTPGWWAPEQIDGGPVTPAADVFAWGCLVAYAGTGRHPFGDGDPMTVAYRILHEEPRLAGLPEPLDRLARRALHRDPVLRPTARDLLLDLIGGEADGPSTHVLEALWEPPSNLRAPGGPSGPDDDPGGPFGGHDGRDGTTRPDHRPGRPRHEPGEEPQPGPSPEQALPSGHEGATLRGHGPGAEPDSESPGRHDSGPAGYSRPADGRDHGPAAWRPGGRRRARTRAAAAVAAALALIAGAALVVRWMGPDAGGGAGAPARDTDLGRRVLVGERGLQFLVSAPPVCGGPPPAGGTGGPGGQTCRAYWFVLNMGGTPVTLTGAPELVDDAGGRHAMTRAVRTGAPDGPGAVAPGPGERPVDIRPGQVLTFGAAYELPAGRTAVALTGRIAAGTAPIEVRL</sequence>
<feature type="region of interest" description="Disordered" evidence="6">
    <location>
        <begin position="295"/>
        <end position="406"/>
    </location>
</feature>
<keyword evidence="3 9" id="KW-0418">Kinase</keyword>
<keyword evidence="7" id="KW-1133">Transmembrane helix</keyword>
<dbReference type="RefSeq" id="WP_380828917.1">
    <property type="nucleotide sequence ID" value="NZ_JBHTCG010000015.1"/>
</dbReference>
<evidence type="ECO:0000256" key="4">
    <source>
        <dbReference type="ARBA" id="ARBA00022840"/>
    </source>
</evidence>
<comment type="caution">
    <text evidence="9">The sequence shown here is derived from an EMBL/GenBank/DDBJ whole genome shotgun (WGS) entry which is preliminary data.</text>
</comment>
<dbReference type="CDD" id="cd14014">
    <property type="entry name" value="STKc_PknB_like"/>
    <property type="match status" value="1"/>
</dbReference>
<proteinExistence type="predicted"/>
<dbReference type="Pfam" id="PF00069">
    <property type="entry name" value="Pkinase"/>
    <property type="match status" value="1"/>
</dbReference>
<keyword evidence="7" id="KW-0472">Membrane</keyword>
<dbReference type="SMART" id="SM00220">
    <property type="entry name" value="S_TKc"/>
    <property type="match status" value="1"/>
</dbReference>
<feature type="transmembrane region" description="Helical" evidence="7">
    <location>
        <begin position="412"/>
        <end position="434"/>
    </location>
</feature>
<evidence type="ECO:0000313" key="10">
    <source>
        <dbReference type="Proteomes" id="UP001596496"/>
    </source>
</evidence>
<evidence type="ECO:0000256" key="1">
    <source>
        <dbReference type="ARBA" id="ARBA00022679"/>
    </source>
</evidence>
<reference evidence="10" key="1">
    <citation type="journal article" date="2019" name="Int. J. Syst. Evol. Microbiol.">
        <title>The Global Catalogue of Microorganisms (GCM) 10K type strain sequencing project: providing services to taxonomists for standard genome sequencing and annotation.</title>
        <authorList>
            <consortium name="The Broad Institute Genomics Platform"/>
            <consortium name="The Broad Institute Genome Sequencing Center for Infectious Disease"/>
            <person name="Wu L."/>
            <person name="Ma J."/>
        </authorList>
    </citation>
    <scope>NUCLEOTIDE SEQUENCE [LARGE SCALE GENOMIC DNA]</scope>
    <source>
        <strain evidence="10">CECT 7649</strain>
    </source>
</reference>
<accession>A0ABW2P7F0</accession>
<dbReference type="PROSITE" id="PS00108">
    <property type="entry name" value="PROTEIN_KINASE_ST"/>
    <property type="match status" value="1"/>
</dbReference>
<feature type="compositionally biased region" description="Basic and acidic residues" evidence="6">
    <location>
        <begin position="319"/>
        <end position="340"/>
    </location>
</feature>
<dbReference type="GO" id="GO:0004674">
    <property type="term" value="F:protein serine/threonine kinase activity"/>
    <property type="evidence" value="ECO:0007669"/>
    <property type="project" value="UniProtKB-EC"/>
</dbReference>
<dbReference type="EMBL" id="JBHTCG010000015">
    <property type="protein sequence ID" value="MFC7385053.1"/>
    <property type="molecule type" value="Genomic_DNA"/>
</dbReference>
<dbReference type="PANTHER" id="PTHR43289:SF34">
    <property type="entry name" value="SERINE_THREONINE-PROTEIN KINASE YBDM-RELATED"/>
    <property type="match status" value="1"/>
</dbReference>
<evidence type="ECO:0000256" key="2">
    <source>
        <dbReference type="ARBA" id="ARBA00022741"/>
    </source>
</evidence>
<evidence type="ECO:0000256" key="7">
    <source>
        <dbReference type="SAM" id="Phobius"/>
    </source>
</evidence>
<gene>
    <name evidence="9" type="ORF">ACFQSB_22780</name>
</gene>
<evidence type="ECO:0000313" key="9">
    <source>
        <dbReference type="EMBL" id="MFC7385053.1"/>
    </source>
</evidence>
<keyword evidence="1 9" id="KW-0808">Transferase</keyword>
<feature type="region of interest" description="Disordered" evidence="6">
    <location>
        <begin position="1"/>
        <end position="22"/>
    </location>
</feature>